<dbReference type="EMBL" id="JAPAAF010000002">
    <property type="protein sequence ID" value="MCW0481606.1"/>
    <property type="molecule type" value="Genomic_DNA"/>
</dbReference>
<evidence type="ECO:0000313" key="1">
    <source>
        <dbReference type="EMBL" id="MCW0481606.1"/>
    </source>
</evidence>
<dbReference type="NCBIfam" id="TIGR01409">
    <property type="entry name" value="TAT_signal_seq"/>
    <property type="match status" value="1"/>
</dbReference>
<dbReference type="Pfam" id="PF19641">
    <property type="entry name" value="DUF6144"/>
    <property type="match status" value="1"/>
</dbReference>
<organism evidence="1 2">
    <name type="scientific">Gaoshiqia sediminis</name>
    <dbReference type="NCBI Taxonomy" id="2986998"/>
    <lineage>
        <taxon>Bacteria</taxon>
        <taxon>Pseudomonadati</taxon>
        <taxon>Bacteroidota</taxon>
        <taxon>Bacteroidia</taxon>
        <taxon>Marinilabiliales</taxon>
        <taxon>Prolixibacteraceae</taxon>
        <taxon>Gaoshiqia</taxon>
    </lineage>
</organism>
<dbReference type="RefSeq" id="WP_282590215.1">
    <property type="nucleotide sequence ID" value="NZ_JAPAAF010000002.1"/>
</dbReference>
<dbReference type="InterPro" id="IPR019546">
    <property type="entry name" value="TAT_signal_bac_arc"/>
</dbReference>
<dbReference type="AlphaFoldDB" id="A0AA42C7H8"/>
<proteinExistence type="predicted"/>
<evidence type="ECO:0000313" key="2">
    <source>
        <dbReference type="Proteomes" id="UP001163821"/>
    </source>
</evidence>
<sequence>MTNNNRRNFLKKACTAGGCFCGFSFFSAQKLQAESDNDAEEAQKKLMQEWISTLMLSLDEQTDEKLSRLIMKKCARVHYDQLKMDDILQDYVGNPKKFIQFLKDSWNWKVIFDEQEQIILADENKNYCVCPMVDHTKGVKSSVLCYCSEGFAELMFAKVAGHPVEARVISSIHRGDDRCQYQIKLS</sequence>
<comment type="caution">
    <text evidence="1">The sequence shown here is derived from an EMBL/GenBank/DDBJ whole genome shotgun (WGS) entry which is preliminary data.</text>
</comment>
<accession>A0AA42C7H8</accession>
<dbReference type="Proteomes" id="UP001163821">
    <property type="component" value="Unassembled WGS sequence"/>
</dbReference>
<dbReference type="InterPro" id="IPR046142">
    <property type="entry name" value="DUF6144"/>
</dbReference>
<keyword evidence="2" id="KW-1185">Reference proteome</keyword>
<gene>
    <name evidence="1" type="ORF">N2K84_02620</name>
</gene>
<reference evidence="1" key="1">
    <citation type="submission" date="2022-10" db="EMBL/GenBank/DDBJ databases">
        <title>Gaoshiqiia sediminis gen. nov., sp. nov., isolated from coastal sediment.</title>
        <authorList>
            <person name="Yu W.X."/>
            <person name="Mu D.S."/>
            <person name="Du J.Z."/>
            <person name="Liang Y.Q."/>
        </authorList>
    </citation>
    <scope>NUCLEOTIDE SEQUENCE</scope>
    <source>
        <strain evidence="1">A06</strain>
    </source>
</reference>
<protein>
    <submittedName>
        <fullName evidence="1">DUF6144 family protein</fullName>
    </submittedName>
</protein>
<name>A0AA42C7H8_9BACT</name>